<name>A0A9D9IB76_9SPIO</name>
<gene>
    <name evidence="11" type="ORF">IAA72_02135</name>
</gene>
<feature type="transmembrane region" description="Helical" evidence="10">
    <location>
        <begin position="167"/>
        <end position="186"/>
    </location>
</feature>
<dbReference type="PIRSF" id="PIRSF006603">
    <property type="entry name" value="DinF"/>
    <property type="match status" value="1"/>
</dbReference>
<evidence type="ECO:0000256" key="8">
    <source>
        <dbReference type="ARBA" id="ARBA00023136"/>
    </source>
</evidence>
<dbReference type="GO" id="GO:0042910">
    <property type="term" value="F:xenobiotic transmembrane transporter activity"/>
    <property type="evidence" value="ECO:0007669"/>
    <property type="project" value="InterPro"/>
</dbReference>
<dbReference type="InterPro" id="IPR048279">
    <property type="entry name" value="MdtK-like"/>
</dbReference>
<feature type="transmembrane region" description="Helical" evidence="10">
    <location>
        <begin position="416"/>
        <end position="438"/>
    </location>
</feature>
<keyword evidence="2" id="KW-0813">Transport</keyword>
<dbReference type="GO" id="GO:0006811">
    <property type="term" value="P:monoatomic ion transport"/>
    <property type="evidence" value="ECO:0007669"/>
    <property type="project" value="UniProtKB-KW"/>
</dbReference>
<sequence length="451" mass="49264">MTATLDKSKLLFDNRYLRQLIIPLLIETLLSVTIGMMDTIMVSTVGEHAVSGVSLVDSVANLFVFLFSAFATGGAVIASQYLGKKDKEAACFSAKQLMYLSSSFSIAVSLILLIFREPMMHLVYGSIEESVMSSALDYLTPILLSFPFLAVLNSINALFRSMGKSSITMTVSIIMNVINVTGNAILINVVGIGAMGAGIASLLSRAVACFFMLYKITRKKEEVHIEKPFKLEVDFPMIGRVLKIALPSGIENSIFHIGKILVSSTVASFGTASIAANAVFNGLATFANIPGNAVGMAAVTVIGQCCGARNYDAASYYGKKLMKLTYLMNFFTCTTMFILAPELALLYSLSPAAYSLAVEATRLNMFQTFLFWPPAFTIPNYLRAAGDAKYTMVVSIISMWLFRVVLSRILGVNLGLGFIGVLWGMFIDWYFRGICFIVRFAKGEWKKKTVV</sequence>
<keyword evidence="7" id="KW-0406">Ion transport</keyword>
<dbReference type="PANTHER" id="PTHR43298:SF2">
    <property type="entry name" value="FMN_FAD EXPORTER YEEO-RELATED"/>
    <property type="match status" value="1"/>
</dbReference>
<dbReference type="CDD" id="cd13137">
    <property type="entry name" value="MATE_NorM_like"/>
    <property type="match status" value="1"/>
</dbReference>
<evidence type="ECO:0000256" key="5">
    <source>
        <dbReference type="ARBA" id="ARBA00022692"/>
    </source>
</evidence>
<evidence type="ECO:0000256" key="7">
    <source>
        <dbReference type="ARBA" id="ARBA00023065"/>
    </source>
</evidence>
<dbReference type="PANTHER" id="PTHR43298">
    <property type="entry name" value="MULTIDRUG RESISTANCE PROTEIN NORM-RELATED"/>
    <property type="match status" value="1"/>
</dbReference>
<evidence type="ECO:0000313" key="11">
    <source>
        <dbReference type="EMBL" id="MBO8468568.1"/>
    </source>
</evidence>
<evidence type="ECO:0000256" key="6">
    <source>
        <dbReference type="ARBA" id="ARBA00022989"/>
    </source>
</evidence>
<dbReference type="GO" id="GO:0015297">
    <property type="term" value="F:antiporter activity"/>
    <property type="evidence" value="ECO:0007669"/>
    <property type="project" value="UniProtKB-KW"/>
</dbReference>
<evidence type="ECO:0000256" key="10">
    <source>
        <dbReference type="SAM" id="Phobius"/>
    </source>
</evidence>
<evidence type="ECO:0000256" key="1">
    <source>
        <dbReference type="ARBA" id="ARBA00004651"/>
    </source>
</evidence>
<accession>A0A9D9IB76</accession>
<evidence type="ECO:0000256" key="4">
    <source>
        <dbReference type="ARBA" id="ARBA00022475"/>
    </source>
</evidence>
<dbReference type="AlphaFoldDB" id="A0A9D9IB76"/>
<feature type="transmembrane region" description="Helical" evidence="10">
    <location>
        <begin position="97"/>
        <end position="115"/>
    </location>
</feature>
<organism evidence="11 12">
    <name type="scientific">Candidatus Ornithospirochaeta stercoravium</name>
    <dbReference type="NCBI Taxonomy" id="2840897"/>
    <lineage>
        <taxon>Bacteria</taxon>
        <taxon>Pseudomonadati</taxon>
        <taxon>Spirochaetota</taxon>
        <taxon>Spirochaetia</taxon>
        <taxon>Spirochaetales</taxon>
        <taxon>Spirochaetaceae</taxon>
        <taxon>Spirochaetaceae incertae sedis</taxon>
        <taxon>Candidatus Ornithospirochaeta</taxon>
    </lineage>
</organism>
<protein>
    <recommendedName>
        <fullName evidence="9">Multidrug-efflux transporter</fullName>
    </recommendedName>
</protein>
<feature type="transmembrane region" description="Helical" evidence="10">
    <location>
        <begin position="192"/>
        <end position="214"/>
    </location>
</feature>
<feature type="transmembrane region" description="Helical" evidence="10">
    <location>
        <begin position="326"/>
        <end position="349"/>
    </location>
</feature>
<evidence type="ECO:0000256" key="3">
    <source>
        <dbReference type="ARBA" id="ARBA00022449"/>
    </source>
</evidence>
<comment type="subcellular location">
    <subcellularLocation>
        <location evidence="1">Cell membrane</location>
        <topology evidence="1">Multi-pass membrane protein</topology>
    </subcellularLocation>
</comment>
<keyword evidence="8 10" id="KW-0472">Membrane</keyword>
<keyword evidence="4" id="KW-1003">Cell membrane</keyword>
<evidence type="ECO:0000256" key="9">
    <source>
        <dbReference type="ARBA" id="ARBA00031636"/>
    </source>
</evidence>
<dbReference type="InterPro" id="IPR050222">
    <property type="entry name" value="MATE_MdtK"/>
</dbReference>
<reference evidence="11" key="2">
    <citation type="journal article" date="2021" name="PeerJ">
        <title>Extensive microbial diversity within the chicken gut microbiome revealed by metagenomics and culture.</title>
        <authorList>
            <person name="Gilroy R."/>
            <person name="Ravi A."/>
            <person name="Getino M."/>
            <person name="Pursley I."/>
            <person name="Horton D.L."/>
            <person name="Alikhan N.F."/>
            <person name="Baker D."/>
            <person name="Gharbi K."/>
            <person name="Hall N."/>
            <person name="Watson M."/>
            <person name="Adriaenssens E.M."/>
            <person name="Foster-Nyarko E."/>
            <person name="Jarju S."/>
            <person name="Secka A."/>
            <person name="Antonio M."/>
            <person name="Oren A."/>
            <person name="Chaudhuri R.R."/>
            <person name="La Ragione R."/>
            <person name="Hildebrand F."/>
            <person name="Pallen M.J."/>
        </authorList>
    </citation>
    <scope>NUCLEOTIDE SEQUENCE</scope>
    <source>
        <strain evidence="11">14700</strain>
    </source>
</reference>
<evidence type="ECO:0000256" key="2">
    <source>
        <dbReference type="ARBA" id="ARBA00022448"/>
    </source>
</evidence>
<comment type="caution">
    <text evidence="11">The sequence shown here is derived from an EMBL/GenBank/DDBJ whole genome shotgun (WGS) entry which is preliminary data.</text>
</comment>
<keyword evidence="6 10" id="KW-1133">Transmembrane helix</keyword>
<feature type="transmembrane region" description="Helical" evidence="10">
    <location>
        <begin position="62"/>
        <end position="82"/>
    </location>
</feature>
<feature type="transmembrane region" description="Helical" evidence="10">
    <location>
        <begin position="135"/>
        <end position="155"/>
    </location>
</feature>
<dbReference type="NCBIfam" id="TIGR00797">
    <property type="entry name" value="matE"/>
    <property type="match status" value="1"/>
</dbReference>
<keyword evidence="5 10" id="KW-0812">Transmembrane</keyword>
<evidence type="ECO:0000313" key="12">
    <source>
        <dbReference type="Proteomes" id="UP000810292"/>
    </source>
</evidence>
<keyword evidence="3" id="KW-0050">Antiport</keyword>
<feature type="transmembrane region" description="Helical" evidence="10">
    <location>
        <begin position="20"/>
        <end position="42"/>
    </location>
</feature>
<dbReference type="EMBL" id="JADIMF010000033">
    <property type="protein sequence ID" value="MBO8468568.1"/>
    <property type="molecule type" value="Genomic_DNA"/>
</dbReference>
<proteinExistence type="predicted"/>
<dbReference type="Pfam" id="PF01554">
    <property type="entry name" value="MatE"/>
    <property type="match status" value="2"/>
</dbReference>
<dbReference type="InterPro" id="IPR002528">
    <property type="entry name" value="MATE_fam"/>
</dbReference>
<dbReference type="Proteomes" id="UP000810292">
    <property type="component" value="Unassembled WGS sequence"/>
</dbReference>
<reference evidence="11" key="1">
    <citation type="submission" date="2020-10" db="EMBL/GenBank/DDBJ databases">
        <authorList>
            <person name="Gilroy R."/>
        </authorList>
    </citation>
    <scope>NUCLEOTIDE SEQUENCE</scope>
    <source>
        <strain evidence="11">14700</strain>
    </source>
</reference>
<dbReference type="GO" id="GO:0005886">
    <property type="term" value="C:plasma membrane"/>
    <property type="evidence" value="ECO:0007669"/>
    <property type="project" value="UniProtKB-SubCell"/>
</dbReference>
<feature type="transmembrane region" description="Helical" evidence="10">
    <location>
        <begin position="361"/>
        <end position="378"/>
    </location>
</feature>